<evidence type="ECO:0000313" key="13">
    <source>
        <dbReference type="Proteomes" id="UP000244956"/>
    </source>
</evidence>
<evidence type="ECO:0000256" key="6">
    <source>
        <dbReference type="ARBA" id="ARBA00023136"/>
    </source>
</evidence>
<accession>A0A2U2BB81</accession>
<evidence type="ECO:0000256" key="2">
    <source>
        <dbReference type="ARBA" id="ARBA00022448"/>
    </source>
</evidence>
<dbReference type="EMBL" id="QEWP01000003">
    <property type="protein sequence ID" value="PWE00325.1"/>
    <property type="molecule type" value="Genomic_DNA"/>
</dbReference>
<feature type="domain" description="TonB-dependent receptor plug" evidence="11">
    <location>
        <begin position="119"/>
        <end position="224"/>
    </location>
</feature>
<keyword evidence="6 8" id="KW-0472">Membrane</keyword>
<dbReference type="FunFam" id="2.60.40.1120:FF:000003">
    <property type="entry name" value="Outer membrane protein Omp121"/>
    <property type="match status" value="1"/>
</dbReference>
<evidence type="ECO:0000256" key="1">
    <source>
        <dbReference type="ARBA" id="ARBA00004571"/>
    </source>
</evidence>
<comment type="caution">
    <text evidence="12">The sequence shown here is derived from an EMBL/GenBank/DDBJ whole genome shotgun (WGS) entry which is preliminary data.</text>
</comment>
<dbReference type="InterPro" id="IPR036942">
    <property type="entry name" value="Beta-barrel_TonB_sf"/>
</dbReference>
<dbReference type="InterPro" id="IPR023996">
    <property type="entry name" value="TonB-dep_OMP_SusC/RagA"/>
</dbReference>
<reference evidence="12 13" key="1">
    <citation type="submission" date="2018-05" db="EMBL/GenBank/DDBJ databases">
        <title>Marinilabilia rubrum sp. nov., isolated from saltern sediment.</title>
        <authorList>
            <person name="Zhang R."/>
        </authorList>
    </citation>
    <scope>NUCLEOTIDE SEQUENCE [LARGE SCALE GENOMIC DNA]</scope>
    <source>
        <strain evidence="12 13">WTE16</strain>
    </source>
</reference>
<keyword evidence="5 9" id="KW-0798">TonB box</keyword>
<organism evidence="12 13">
    <name type="scientific">Marinilabilia rubra</name>
    <dbReference type="NCBI Taxonomy" id="2162893"/>
    <lineage>
        <taxon>Bacteria</taxon>
        <taxon>Pseudomonadati</taxon>
        <taxon>Bacteroidota</taxon>
        <taxon>Bacteroidia</taxon>
        <taxon>Marinilabiliales</taxon>
        <taxon>Marinilabiliaceae</taxon>
        <taxon>Marinilabilia</taxon>
    </lineage>
</organism>
<evidence type="ECO:0000313" key="12">
    <source>
        <dbReference type="EMBL" id="PWE00325.1"/>
    </source>
</evidence>
<dbReference type="FunFam" id="2.170.130.10:FF:000003">
    <property type="entry name" value="SusC/RagA family TonB-linked outer membrane protein"/>
    <property type="match status" value="1"/>
</dbReference>
<evidence type="ECO:0000256" key="8">
    <source>
        <dbReference type="PROSITE-ProRule" id="PRU01360"/>
    </source>
</evidence>
<gene>
    <name evidence="12" type="ORF">DDZ16_05135</name>
</gene>
<dbReference type="PROSITE" id="PS52016">
    <property type="entry name" value="TONB_DEPENDENT_REC_3"/>
    <property type="match status" value="1"/>
</dbReference>
<keyword evidence="13" id="KW-1185">Reference proteome</keyword>
<evidence type="ECO:0000256" key="4">
    <source>
        <dbReference type="ARBA" id="ARBA00022692"/>
    </source>
</evidence>
<dbReference type="NCBIfam" id="TIGR04056">
    <property type="entry name" value="OMP_RagA_SusC"/>
    <property type="match status" value="1"/>
</dbReference>
<dbReference type="Gene3D" id="2.60.40.1120">
    <property type="entry name" value="Carboxypeptidase-like, regulatory domain"/>
    <property type="match status" value="1"/>
</dbReference>
<dbReference type="Gene3D" id="2.170.130.10">
    <property type="entry name" value="TonB-dependent receptor, plug domain"/>
    <property type="match status" value="1"/>
</dbReference>
<evidence type="ECO:0000256" key="3">
    <source>
        <dbReference type="ARBA" id="ARBA00022452"/>
    </source>
</evidence>
<dbReference type="SUPFAM" id="SSF49464">
    <property type="entry name" value="Carboxypeptidase regulatory domain-like"/>
    <property type="match status" value="1"/>
</dbReference>
<dbReference type="InterPro" id="IPR008969">
    <property type="entry name" value="CarboxyPept-like_regulatory"/>
</dbReference>
<dbReference type="Gene3D" id="2.40.170.20">
    <property type="entry name" value="TonB-dependent receptor, beta-barrel domain"/>
    <property type="match status" value="1"/>
</dbReference>
<dbReference type="InterPro" id="IPR039426">
    <property type="entry name" value="TonB-dep_rcpt-like"/>
</dbReference>
<dbReference type="InterPro" id="IPR012910">
    <property type="entry name" value="Plug_dom"/>
</dbReference>
<dbReference type="SUPFAM" id="SSF56935">
    <property type="entry name" value="Porins"/>
    <property type="match status" value="1"/>
</dbReference>
<keyword evidence="7 8" id="KW-0998">Cell outer membrane</keyword>
<evidence type="ECO:0000256" key="5">
    <source>
        <dbReference type="ARBA" id="ARBA00023077"/>
    </source>
</evidence>
<dbReference type="InterPro" id="IPR023997">
    <property type="entry name" value="TonB-dep_OMP_SusC/RagA_CS"/>
</dbReference>
<protein>
    <submittedName>
        <fullName evidence="12">SusC/RagA family TonB-linked outer membrane protein</fullName>
    </submittedName>
</protein>
<comment type="similarity">
    <text evidence="8 9">Belongs to the TonB-dependent receptor family.</text>
</comment>
<dbReference type="InterPro" id="IPR000531">
    <property type="entry name" value="Beta-barrel_TonB"/>
</dbReference>
<comment type="subcellular location">
    <subcellularLocation>
        <location evidence="1 8">Cell outer membrane</location>
        <topology evidence="1 8">Multi-pass membrane protein</topology>
    </subcellularLocation>
</comment>
<dbReference type="Pfam" id="PF07715">
    <property type="entry name" value="Plug"/>
    <property type="match status" value="1"/>
</dbReference>
<sequence length="1040" mass="116043">MKKNPEKLRRLLTLLGFVMFCGMFTWSQEPSVSGKVTDEEGYPLPGVTVVVKGTVKGTITNIDGAYDISVASNDVLVFSFIGMKTKELPVSGRSINVVLEDDVTDIAEVQVVAYGAQKKVSITGAISSVDSDELLKSPNASVANTLTGKVTGLSSIQVSGQPGADDPELFIRGQGTFVDASPIYIVDGVERSFFDLDPNEIESISVLKDASATAVYGIRGANGVIIVTTKRGTKGKASFSASVSTGIQQPTRLLKFADSYTYALRFNEAQANDGLSESEYRFQPHVVEAFRTGSDPIMYPNTDWMDYMLKPHAYQHQGNLNVSGGSDKVKYFVSVGILSQDGLFNTFDSDYDYNFSFKRYNYRSNIDIQATNTTNVGVTIGGRVGVKNEPNTQNGMNHLFRNIYWSVPFAGPGIVDGKWIKNNDVYIPGNKKEGLTPFYGRGYSNALNHTLNFDIDIKQDLKKLTKGLKFRLKFAYNTTYGHTKTRSTSKAHYEPFYQAHIDPQSDLFNQYGVVPEDKTIALRRNSQDGTLSYNENYSKARNWYTDFGFNYNRKFGSHNLGGLLLYNQRKTYYPKSSNGGYMNYHDIPTGVVGLVGRVTYDYNTKYLVEFNMGYNGSENFAKESRYGWFPAGSIGWILTEEGFMQNVSFINYLKIRGSYGLVGNDKFNTARFLYAEGPYNLAGGGYNYGIDNPNDQIVAREGVVGYPGVTWETAHKRNIGIDTYFLNSRLAVNVDLFWEDRSDILTVDQRIPEFVAYQVVPTNIGKMKNKGYEVELKWKDQLGSFDYWINANMSHAKNKVIEKGLVDQPEPYMNVTGHPNETPFGYVFDGFFTQDDIDAGNYPEHVTLPMPSPGDMKYKDLNNDGIVNGNDIKALGYSRFPEYIFGLNMGAQFKGFDLSMSWAGATNVTRTLGEGYRQAFGTTQDKSLMQYMADGRWTPENAESATYPRLSLSSSSHNSADSDFWVKDASYMRLKNIEIGYNFKGNFLSGIGIKKLRAYVNGANLLTFDKLEIADPEANTANDSKYPLVKIYNIGVKANF</sequence>
<keyword evidence="2 8" id="KW-0813">Transport</keyword>
<evidence type="ECO:0000259" key="11">
    <source>
        <dbReference type="Pfam" id="PF07715"/>
    </source>
</evidence>
<dbReference type="GO" id="GO:0009279">
    <property type="term" value="C:cell outer membrane"/>
    <property type="evidence" value="ECO:0007669"/>
    <property type="project" value="UniProtKB-SubCell"/>
</dbReference>
<feature type="domain" description="TonB-dependent receptor-like beta-barrel" evidence="10">
    <location>
        <begin position="419"/>
        <end position="1005"/>
    </location>
</feature>
<keyword evidence="3 8" id="KW-1134">Transmembrane beta strand</keyword>
<keyword evidence="4 8" id="KW-0812">Transmembrane</keyword>
<evidence type="ECO:0000256" key="9">
    <source>
        <dbReference type="RuleBase" id="RU003357"/>
    </source>
</evidence>
<evidence type="ECO:0000259" key="10">
    <source>
        <dbReference type="Pfam" id="PF00593"/>
    </source>
</evidence>
<dbReference type="InterPro" id="IPR037066">
    <property type="entry name" value="Plug_dom_sf"/>
</dbReference>
<dbReference type="AlphaFoldDB" id="A0A2U2BB81"/>
<dbReference type="Proteomes" id="UP000244956">
    <property type="component" value="Unassembled WGS sequence"/>
</dbReference>
<dbReference type="Pfam" id="PF13715">
    <property type="entry name" value="CarbopepD_reg_2"/>
    <property type="match status" value="1"/>
</dbReference>
<dbReference type="Pfam" id="PF00593">
    <property type="entry name" value="TonB_dep_Rec_b-barrel"/>
    <property type="match status" value="1"/>
</dbReference>
<name>A0A2U2BB81_9BACT</name>
<proteinExistence type="inferred from homology"/>
<dbReference type="NCBIfam" id="TIGR04057">
    <property type="entry name" value="SusC_RagA_signa"/>
    <property type="match status" value="1"/>
</dbReference>
<evidence type="ECO:0000256" key="7">
    <source>
        <dbReference type="ARBA" id="ARBA00023237"/>
    </source>
</evidence>